<proteinExistence type="predicted"/>
<dbReference type="Pfam" id="PF00152">
    <property type="entry name" value="tRNA-synt_2"/>
    <property type="match status" value="1"/>
</dbReference>
<feature type="region of interest" description="Disordered" evidence="6">
    <location>
        <begin position="152"/>
        <end position="177"/>
    </location>
</feature>
<evidence type="ECO:0000259" key="8">
    <source>
        <dbReference type="PROSITE" id="PS50862"/>
    </source>
</evidence>
<evidence type="ECO:0000313" key="9">
    <source>
        <dbReference type="EMBL" id="KAA3677734.1"/>
    </source>
</evidence>
<name>A0A5J4NQI5_9TREM</name>
<dbReference type="PRINTS" id="PR01042">
    <property type="entry name" value="TRNASYNTHASP"/>
</dbReference>
<organism evidence="9 10">
    <name type="scientific">Paragonimus westermani</name>
    <dbReference type="NCBI Taxonomy" id="34504"/>
    <lineage>
        <taxon>Eukaryota</taxon>
        <taxon>Metazoa</taxon>
        <taxon>Spiralia</taxon>
        <taxon>Lophotrochozoa</taxon>
        <taxon>Platyhelminthes</taxon>
        <taxon>Trematoda</taxon>
        <taxon>Digenea</taxon>
        <taxon>Plagiorchiida</taxon>
        <taxon>Troglotremata</taxon>
        <taxon>Troglotrematidae</taxon>
        <taxon>Paragonimus</taxon>
    </lineage>
</organism>
<dbReference type="GO" id="GO:0006421">
    <property type="term" value="P:asparaginyl-tRNA aminoacylation"/>
    <property type="evidence" value="ECO:0007669"/>
    <property type="project" value="TreeGrafter"/>
</dbReference>
<keyword evidence="4" id="KW-0648">Protein biosynthesis</keyword>
<dbReference type="EMBL" id="QNGE01001365">
    <property type="protein sequence ID" value="KAA3677734.1"/>
    <property type="molecule type" value="Genomic_DNA"/>
</dbReference>
<evidence type="ECO:0000313" key="10">
    <source>
        <dbReference type="Proteomes" id="UP000324629"/>
    </source>
</evidence>
<keyword evidence="3" id="KW-0067">ATP-binding</keyword>
<dbReference type="InterPro" id="IPR006195">
    <property type="entry name" value="aa-tRNA-synth_II"/>
</dbReference>
<dbReference type="SUPFAM" id="SSF55681">
    <property type="entry name" value="Class II aaRS and biotin synthetases"/>
    <property type="match status" value="1"/>
</dbReference>
<evidence type="ECO:0000256" key="7">
    <source>
        <dbReference type="SAM" id="SignalP"/>
    </source>
</evidence>
<evidence type="ECO:0000256" key="2">
    <source>
        <dbReference type="ARBA" id="ARBA00022741"/>
    </source>
</evidence>
<accession>A0A5J4NQI5</accession>
<dbReference type="SUPFAM" id="SSF50249">
    <property type="entry name" value="Nucleic acid-binding proteins"/>
    <property type="match status" value="1"/>
</dbReference>
<dbReference type="PANTHER" id="PTHR22594:SF34">
    <property type="entry name" value="ASPARAGINE--TRNA LIGASE, MITOCHONDRIAL-RELATED"/>
    <property type="match status" value="1"/>
</dbReference>
<keyword evidence="10" id="KW-1185">Reference proteome</keyword>
<keyword evidence="7" id="KW-0732">Signal</keyword>
<dbReference type="InterPro" id="IPR002312">
    <property type="entry name" value="Asp/Asn-tRNA-synth_IIb"/>
</dbReference>
<evidence type="ECO:0000256" key="1">
    <source>
        <dbReference type="ARBA" id="ARBA00022598"/>
    </source>
</evidence>
<feature type="chain" id="PRO_5023912463" evidence="7">
    <location>
        <begin position="20"/>
        <end position="562"/>
    </location>
</feature>
<evidence type="ECO:0000256" key="4">
    <source>
        <dbReference type="ARBA" id="ARBA00022917"/>
    </source>
</evidence>
<gene>
    <name evidence="9" type="ORF">DEA37_0001801</name>
</gene>
<dbReference type="AlphaFoldDB" id="A0A5J4NQI5"/>
<keyword evidence="1" id="KW-0436">Ligase</keyword>
<evidence type="ECO:0000256" key="6">
    <source>
        <dbReference type="SAM" id="MobiDB-lite"/>
    </source>
</evidence>
<comment type="caution">
    <text evidence="9">The sequence shown here is derived from an EMBL/GenBank/DDBJ whole genome shotgun (WGS) entry which is preliminary data.</text>
</comment>
<evidence type="ECO:0000256" key="5">
    <source>
        <dbReference type="ARBA" id="ARBA00023146"/>
    </source>
</evidence>
<dbReference type="PANTHER" id="PTHR22594">
    <property type="entry name" value="ASPARTYL/LYSYL-TRNA SYNTHETASE"/>
    <property type="match status" value="1"/>
</dbReference>
<dbReference type="InterPro" id="IPR012340">
    <property type="entry name" value="NA-bd_OB-fold"/>
</dbReference>
<protein>
    <submittedName>
        <fullName evidence="9">Asparaginyl-tRNA synthetase</fullName>
    </submittedName>
</protein>
<dbReference type="Proteomes" id="UP000324629">
    <property type="component" value="Unassembled WGS sequence"/>
</dbReference>
<dbReference type="Gene3D" id="2.40.50.140">
    <property type="entry name" value="Nucleic acid-binding proteins"/>
    <property type="match status" value="1"/>
</dbReference>
<dbReference type="InterPro" id="IPR045864">
    <property type="entry name" value="aa-tRNA-synth_II/BPL/LPL"/>
</dbReference>
<reference evidence="9 10" key="1">
    <citation type="journal article" date="2019" name="Gigascience">
        <title>Whole-genome sequence of the oriental lung fluke Paragonimus westermani.</title>
        <authorList>
            <person name="Oey H."/>
            <person name="Zakrzewski M."/>
            <person name="Narain K."/>
            <person name="Devi K.R."/>
            <person name="Agatsuma T."/>
            <person name="Nawaratna S."/>
            <person name="Gobert G.N."/>
            <person name="Jones M.K."/>
            <person name="Ragan M.A."/>
            <person name="McManus D.P."/>
            <person name="Krause L."/>
        </authorList>
    </citation>
    <scope>NUCLEOTIDE SEQUENCE [LARGE SCALE GENOMIC DNA]</scope>
    <source>
        <strain evidence="9 10">IND2009</strain>
    </source>
</reference>
<feature type="signal peptide" evidence="7">
    <location>
        <begin position="1"/>
        <end position="19"/>
    </location>
</feature>
<evidence type="ECO:0000256" key="3">
    <source>
        <dbReference type="ARBA" id="ARBA00022840"/>
    </source>
</evidence>
<dbReference type="GO" id="GO:0005524">
    <property type="term" value="F:ATP binding"/>
    <property type="evidence" value="ECO:0007669"/>
    <property type="project" value="UniProtKB-KW"/>
</dbReference>
<sequence>MILVTFWLSIPAMWRPVCWVSKFSRCRNILFSSGWNHFTVITCCNISEAVGDADTVPEPGIPATLIGWVRSIRRHKTRVFFNLIDGSTPRELQIVCCPTTIRGAIHVGSAVSVKGHFVSSRPGSDRVVSSSTADLLLHGELVADDVRPLDSNLSVDSSESRRVLGTNGPSTPRPDLGLLRSATGLPWRHRLPEFAAVLRLRAKVKNLVHRVMQKLEYLEVDTPIMTTLDCEGTNQVFSVRASKEAAVGSTDHSPATVHLTGSSQLHLEALALGLSKVYTLSPTFRAETSHTRHHLAEFHMLEAESVHLDSVDRLCDEIETVVRSLVREFVDLVRPRTQPISRESEHDEIRILDNTDYSDSCFDLSLVLSSLTGEQNWTKCRSSSTIDLSGVETRCAQLQSVLNKPFVRITYDEAVARLNDQFGPRDTTEDLTKAEERHILDWFGAGVCPVFISHFPSTLKPFYCLLVDETRSAAVDLLVPQIGELVGGSVREVDPVVLFARLSSMHLSRLSSFDWYLKLRGHGGSPHGGFGLGFERLLQYLLGVHNIRDVIPFPRVLNKICL</sequence>
<dbReference type="GO" id="GO:0005739">
    <property type="term" value="C:mitochondrion"/>
    <property type="evidence" value="ECO:0007669"/>
    <property type="project" value="TreeGrafter"/>
</dbReference>
<dbReference type="Gene3D" id="3.30.930.10">
    <property type="entry name" value="Bira Bifunctional Protein, Domain 2"/>
    <property type="match status" value="1"/>
</dbReference>
<dbReference type="PROSITE" id="PS50862">
    <property type="entry name" value="AA_TRNA_LIGASE_II"/>
    <property type="match status" value="1"/>
</dbReference>
<dbReference type="InterPro" id="IPR004364">
    <property type="entry name" value="Aa-tRNA-synt_II"/>
</dbReference>
<keyword evidence="5 9" id="KW-0030">Aminoacyl-tRNA synthetase</keyword>
<dbReference type="GO" id="GO:0004816">
    <property type="term" value="F:asparagine-tRNA ligase activity"/>
    <property type="evidence" value="ECO:0007669"/>
    <property type="project" value="TreeGrafter"/>
</dbReference>
<feature type="domain" description="Aminoacyl-transfer RNA synthetases class-II family profile" evidence="8">
    <location>
        <begin position="198"/>
        <end position="552"/>
    </location>
</feature>
<keyword evidence="2" id="KW-0547">Nucleotide-binding</keyword>